<organism evidence="2 3">
    <name type="scientific">Cryptococcus depauperatus CBS 7841</name>
    <dbReference type="NCBI Taxonomy" id="1295531"/>
    <lineage>
        <taxon>Eukaryota</taxon>
        <taxon>Fungi</taxon>
        <taxon>Dikarya</taxon>
        <taxon>Basidiomycota</taxon>
        <taxon>Agaricomycotina</taxon>
        <taxon>Tremellomycetes</taxon>
        <taxon>Tremellales</taxon>
        <taxon>Cryptococcaceae</taxon>
        <taxon>Cryptococcus</taxon>
    </lineage>
</organism>
<accession>A0AAJ8JY74</accession>
<reference evidence="2" key="2">
    <citation type="journal article" date="2022" name="Elife">
        <title>Obligate sexual reproduction of a homothallic fungus closely related to the Cryptococcus pathogenic species complex.</title>
        <authorList>
            <person name="Passer A.R."/>
            <person name="Clancey S.A."/>
            <person name="Shea T."/>
            <person name="David-Palma M."/>
            <person name="Averette A.F."/>
            <person name="Boekhout T."/>
            <person name="Porcel B.M."/>
            <person name="Nowrousian M."/>
            <person name="Cuomo C.A."/>
            <person name="Sun S."/>
            <person name="Heitman J."/>
            <person name="Coelho M.A."/>
        </authorList>
    </citation>
    <scope>NUCLEOTIDE SEQUENCE</scope>
    <source>
        <strain evidence="2">CBS 7841</strain>
    </source>
</reference>
<dbReference type="AlphaFoldDB" id="A0AAJ8JY74"/>
<dbReference type="KEGG" id="cdep:91089967"/>
<evidence type="ECO:0000256" key="1">
    <source>
        <dbReference type="SAM" id="MobiDB-lite"/>
    </source>
</evidence>
<gene>
    <name evidence="2" type="ORF">L203_105758</name>
</gene>
<dbReference type="GeneID" id="91089967"/>
<feature type="compositionally biased region" description="Low complexity" evidence="1">
    <location>
        <begin position="98"/>
        <end position="110"/>
    </location>
</feature>
<reference evidence="2" key="3">
    <citation type="submission" date="2024-01" db="EMBL/GenBank/DDBJ databases">
        <authorList>
            <person name="Coelho M.A."/>
            <person name="David-Palma M."/>
            <person name="Shea T."/>
            <person name="Sun S."/>
            <person name="Cuomo C.A."/>
            <person name="Heitman J."/>
        </authorList>
    </citation>
    <scope>NUCLEOTIDE SEQUENCE</scope>
    <source>
        <strain evidence="2">CBS 7841</strain>
    </source>
</reference>
<evidence type="ECO:0000313" key="3">
    <source>
        <dbReference type="Proteomes" id="UP000094043"/>
    </source>
</evidence>
<proteinExistence type="predicted"/>
<dbReference type="EMBL" id="CP143790">
    <property type="protein sequence ID" value="WVN90522.1"/>
    <property type="molecule type" value="Genomic_DNA"/>
</dbReference>
<keyword evidence="3" id="KW-1185">Reference proteome</keyword>
<sequence>MSLQVEAIQHEPVELPFPHFLCPLTLGKLVPFSKYDCKGAWITVGDKQDDNVAPAHDWQGLPLVEMERPYIGIHHNFEEREQHRKLKRRAANDRKRNNPVLGTNTGLTTTPPNPPNPPKQKSRLRAEDCWKIGDLQEKWEEPAGACRYLFDASAPPFSRLILATADFIRTRDAELQYRKNKRLFDIIRDQFGVRKAFAGNHWSGSGPHGSSYLWKRCRFDRGLAPALLPSQRTGQMGRWPRLDEACVLLREPINSVRRFLKLARKESESAWDIAPALKLATILSAYLSYLVYHNVFPEPELHQSFRKAAKIARTGITKLLDAKRLEDVLTSRDGWNRACWAIWGGPHSGAEPGGPEREAISWGLPIDFTDTSSKDQEWIVEPVNDTRPEPPSADEVKPVLESLVTPIPIAEITLLKNIPFSHRIIIAVLPPLPTALGVPAFESKCYRLVTIPSPEKLDTQWIVHSGQFDDDEDSVDGFKHGDDSDEDLTVIEEPEELQIWVDEELFKNSGSEQLVGMGLQGRWGLMGTGNNPIKHRQWWAFKTRDFVLPAV</sequence>
<reference evidence="2" key="1">
    <citation type="submission" date="2016-06" db="EMBL/GenBank/DDBJ databases">
        <authorList>
            <person name="Cuomo C."/>
            <person name="Litvintseva A."/>
            <person name="Heitman J."/>
            <person name="Chen Y."/>
            <person name="Sun S."/>
            <person name="Springer D."/>
            <person name="Dromer F."/>
            <person name="Young S."/>
            <person name="Zeng Q."/>
            <person name="Chapman S."/>
            <person name="Gujja S."/>
            <person name="Saif S."/>
            <person name="Birren B."/>
        </authorList>
    </citation>
    <scope>NUCLEOTIDE SEQUENCE</scope>
    <source>
        <strain evidence="2">CBS 7841</strain>
    </source>
</reference>
<dbReference type="RefSeq" id="XP_066071222.1">
    <property type="nucleotide sequence ID" value="XM_066215125.1"/>
</dbReference>
<feature type="region of interest" description="Disordered" evidence="1">
    <location>
        <begin position="81"/>
        <end position="124"/>
    </location>
</feature>
<dbReference type="Proteomes" id="UP000094043">
    <property type="component" value="Chromosome 7"/>
</dbReference>
<name>A0AAJ8JY74_9TREE</name>
<evidence type="ECO:0000313" key="2">
    <source>
        <dbReference type="EMBL" id="WVN90522.1"/>
    </source>
</evidence>
<protein>
    <submittedName>
        <fullName evidence="2">Uncharacterized protein</fullName>
    </submittedName>
</protein>